<evidence type="ECO:0000256" key="5">
    <source>
        <dbReference type="ARBA" id="ARBA00023002"/>
    </source>
</evidence>
<evidence type="ECO:0000256" key="4">
    <source>
        <dbReference type="ARBA" id="ARBA00022827"/>
    </source>
</evidence>
<organism evidence="18 19">
    <name type="scientific">Favolaschia claudopus</name>
    <dbReference type="NCBI Taxonomy" id="2862362"/>
    <lineage>
        <taxon>Eukaryota</taxon>
        <taxon>Fungi</taxon>
        <taxon>Dikarya</taxon>
        <taxon>Basidiomycota</taxon>
        <taxon>Agaricomycotina</taxon>
        <taxon>Agaricomycetes</taxon>
        <taxon>Agaricomycetidae</taxon>
        <taxon>Agaricales</taxon>
        <taxon>Marasmiineae</taxon>
        <taxon>Mycenaceae</taxon>
        <taxon>Favolaschia</taxon>
    </lineage>
</organism>
<dbReference type="EMBL" id="JAWWNJ010000013">
    <property type="protein sequence ID" value="KAK7042261.1"/>
    <property type="molecule type" value="Genomic_DNA"/>
</dbReference>
<dbReference type="Pfam" id="PF00732">
    <property type="entry name" value="GMC_oxred_N"/>
    <property type="match status" value="1"/>
</dbReference>
<accession>A0AAW0CSU7</accession>
<keyword evidence="9" id="KW-0413">Isomerase</keyword>
<dbReference type="GO" id="GO:0016995">
    <property type="term" value="F:cholesterol oxidase activity"/>
    <property type="evidence" value="ECO:0007669"/>
    <property type="project" value="UniProtKB-EC"/>
</dbReference>
<dbReference type="InterPro" id="IPR003953">
    <property type="entry name" value="FAD-dep_OxRdtase_2_FAD-bd"/>
</dbReference>
<keyword evidence="5" id="KW-0560">Oxidoreductase</keyword>
<comment type="cofactor">
    <cofactor evidence="1">
        <name>FAD</name>
        <dbReference type="ChEBI" id="CHEBI:57692"/>
    </cofactor>
</comment>
<proteinExistence type="predicted"/>
<protein>
    <recommendedName>
        <fullName evidence="13">Cholesterol oxidase</fullName>
        <ecNumber evidence="12">1.1.3.6</ecNumber>
        <ecNumber evidence="10">5.3.3.1</ecNumber>
    </recommendedName>
    <alternativeName>
        <fullName evidence="14">Cholesterol isomerase</fullName>
    </alternativeName>
</protein>
<keyword evidence="19" id="KW-1185">Reference proteome</keyword>
<keyword evidence="7" id="KW-1207">Sterol metabolism</keyword>
<sequence>MESIGPPAEQLHDVASGGVKLDASTHLTMASDGSRTSAKYPRLSSPVPMMRSEYDVVVVGSGYGGGVAASRMSRAGKRVAILELGKEKWPGEYPSDVKDALPEVHVTGNAGHFEGPLRDVAAGNKTGLYHLILGEGQNAFVGNGLGGTSLLNANVFLEADKRTLQFEAWPQEIRADPSCLDPYYALAAHMLQPTPYPEDYPPLNKLRVLEKQAKALGHEANFYRVPQTTFFHNGLNNVGVEMKASTGSGQDCTGVNDGSKHSVLMNYLPDAWNWGAEIFCECEVRYVLKAPDGKGYLVLFAWHGDGRESFKDGFYNQLMWVRAKELCFLAAGSLGSTEILLRSKKHGLKTSRFVGQKLSGNGDILSFGYNTDEIVNGIGSEHPPLSTPCGPTITGVIDNRGASTSPNPLDGYVIEEGAIPQALAPMIQAMLDILPGKEHPDPFTLTSRLRHLLSAAKSRLLGPYARGSSVNRMQTYLIMSHDSNEGILSLDGDKVYLQFLGVGRTEHVKRLNRVLADATKAIGGTLVNSPFYAAFHQQEEITVHPLGGAIMSSDGTGVTGATNHIGQLFTGDGAEVHEGLVCVDGSVVPTALGVNPFATITALAERSVHLIAKNIGCAIDTSPNGKLDLLGRPAKSFPLTQDMLTAGEAIRSASPLDGGIRFTEIMDGYIHVGDDIDDFVVAEDVAKGAASSAKFYLSVDVYSVKNLIDREDHASLATGTFSCGALSPDPMLVLRGSVQFFTLDDSVSDGINLTYKLTLLTTKGNVYLLNGYKEIDAGMAFSAVNTWKATTTLNTTITRLSGDGGEVVVGRGRLHIGWRNFGDELKSFGSIQLTRSGVILNRNSNSGGALRFLSFFTRNVARFFFTPLAPLEYPDASHTGYFDKIPPARIIELTASDGVKTSMKMWAPQATTIPGLGDQGKGKMMPILMIPGASVDDQIFSLPTIFLNTVEYFTARGYTVYVPTHRMGKTLIAEEGWTAYDARLDVGAAVEYVYNAHQRDEHDETKGKKNDGKQKIYVICHCIGALATSMSLLDGTIDAEYIAGMTASQVFYRPHFTRFNSLKARTSVLVKLYEGLFRTEWLPMDASSSSSSPRWLQSFLDQLLRFYPIYPPSELCRSTVCHRLDLVFNRLWNHSNLTRATHEHLINFVGGIHMHALAHLMSMGTKHEVTAVSRNLNADVGTDRDIASQSLVTPENLERLAKIKQVLFLSGGQNQVYSPVSTSVVYDEMREMFGFGERGNRYERVVVAGYGHLDTWMGERSFVDVFPVVGGHVEACEGRPGL</sequence>
<evidence type="ECO:0000256" key="2">
    <source>
        <dbReference type="ARBA" id="ARBA00022548"/>
    </source>
</evidence>
<evidence type="ECO:0000256" key="3">
    <source>
        <dbReference type="ARBA" id="ARBA00022630"/>
    </source>
</evidence>
<evidence type="ECO:0000256" key="7">
    <source>
        <dbReference type="ARBA" id="ARBA00023166"/>
    </source>
</evidence>
<evidence type="ECO:0000256" key="6">
    <source>
        <dbReference type="ARBA" id="ARBA00023098"/>
    </source>
</evidence>
<comment type="pathway">
    <text evidence="11">Steroid metabolism; cholesterol degradation.</text>
</comment>
<dbReference type="EC" id="1.1.3.6" evidence="12"/>
<dbReference type="GO" id="GO:0008203">
    <property type="term" value="P:cholesterol metabolic process"/>
    <property type="evidence" value="ECO:0007669"/>
    <property type="project" value="UniProtKB-KW"/>
</dbReference>
<evidence type="ECO:0000259" key="17">
    <source>
        <dbReference type="Pfam" id="PF05199"/>
    </source>
</evidence>
<evidence type="ECO:0000259" key="15">
    <source>
        <dbReference type="Pfam" id="PF00732"/>
    </source>
</evidence>
<dbReference type="Pfam" id="PF05199">
    <property type="entry name" value="GMC_oxred_C"/>
    <property type="match status" value="1"/>
</dbReference>
<reference evidence="18 19" key="1">
    <citation type="journal article" date="2024" name="J Genomics">
        <title>Draft genome sequencing and assembly of Favolaschia claudopus CIRM-BRFM 2984 isolated from oak limbs.</title>
        <authorList>
            <person name="Navarro D."/>
            <person name="Drula E."/>
            <person name="Chaduli D."/>
            <person name="Cazenave R."/>
            <person name="Ahrendt S."/>
            <person name="Wang J."/>
            <person name="Lipzen A."/>
            <person name="Daum C."/>
            <person name="Barry K."/>
            <person name="Grigoriev I.V."/>
            <person name="Favel A."/>
            <person name="Rosso M.N."/>
            <person name="Martin F."/>
        </authorList>
    </citation>
    <scope>NUCLEOTIDE SEQUENCE [LARGE SCALE GENOMIC DNA]</scope>
    <source>
        <strain evidence="18 19">CIRM-BRFM 2984</strain>
    </source>
</reference>
<evidence type="ECO:0000256" key="12">
    <source>
        <dbReference type="ARBA" id="ARBA00049723"/>
    </source>
</evidence>
<feature type="domain" description="Glucose-methanol-choline oxidoreductase C-terminal" evidence="17">
    <location>
        <begin position="533"/>
        <end position="604"/>
    </location>
</feature>
<evidence type="ECO:0000256" key="14">
    <source>
        <dbReference type="ARBA" id="ARBA00049778"/>
    </source>
</evidence>
<dbReference type="Gene3D" id="3.40.50.1820">
    <property type="entry name" value="alpha/beta hydrolase"/>
    <property type="match status" value="1"/>
</dbReference>
<dbReference type="InterPro" id="IPR029058">
    <property type="entry name" value="AB_hydrolase_fold"/>
</dbReference>
<feature type="domain" description="Glucose-methanol-choline oxidoreductase N-terminal" evidence="15">
    <location>
        <begin position="135"/>
        <end position="358"/>
    </location>
</feature>
<dbReference type="SUPFAM" id="SSF53474">
    <property type="entry name" value="alpha/beta-Hydrolases"/>
    <property type="match status" value="1"/>
</dbReference>
<evidence type="ECO:0000313" key="19">
    <source>
        <dbReference type="Proteomes" id="UP001362999"/>
    </source>
</evidence>
<keyword evidence="8" id="KW-0753">Steroid metabolism</keyword>
<evidence type="ECO:0000256" key="8">
    <source>
        <dbReference type="ARBA" id="ARBA00023221"/>
    </source>
</evidence>
<feature type="domain" description="FAD-dependent oxidoreductase 2 FAD-binding" evidence="16">
    <location>
        <begin position="55"/>
        <end position="87"/>
    </location>
</feature>
<dbReference type="PANTHER" id="PTHR47470:SF1">
    <property type="entry name" value="FAD-DEPENDENT OXIDOREDUCTASE 2 FAD BINDING DOMAIN-CONTAINING PROTEIN"/>
    <property type="match status" value="1"/>
</dbReference>
<evidence type="ECO:0000256" key="13">
    <source>
        <dbReference type="ARBA" id="ARBA00049744"/>
    </source>
</evidence>
<evidence type="ECO:0000256" key="9">
    <source>
        <dbReference type="ARBA" id="ARBA00023235"/>
    </source>
</evidence>
<dbReference type="PANTHER" id="PTHR47470">
    <property type="entry name" value="CHOLESTEROL OXIDASE"/>
    <property type="match status" value="1"/>
</dbReference>
<dbReference type="GO" id="GO:0050660">
    <property type="term" value="F:flavin adenine dinucleotide binding"/>
    <property type="evidence" value="ECO:0007669"/>
    <property type="project" value="InterPro"/>
</dbReference>
<keyword evidence="4" id="KW-0274">FAD</keyword>
<dbReference type="EC" id="5.3.3.1" evidence="10"/>
<keyword evidence="3" id="KW-0285">Flavoprotein</keyword>
<evidence type="ECO:0000256" key="10">
    <source>
        <dbReference type="ARBA" id="ARBA00038856"/>
    </source>
</evidence>
<dbReference type="GO" id="GO:0004769">
    <property type="term" value="F:steroid Delta-isomerase activity"/>
    <property type="evidence" value="ECO:0007669"/>
    <property type="project" value="UniProtKB-EC"/>
</dbReference>
<evidence type="ECO:0000259" key="16">
    <source>
        <dbReference type="Pfam" id="PF00890"/>
    </source>
</evidence>
<dbReference type="Proteomes" id="UP001362999">
    <property type="component" value="Unassembled WGS sequence"/>
</dbReference>
<name>A0AAW0CSU7_9AGAR</name>
<keyword evidence="2" id="KW-0153">Cholesterol metabolism</keyword>
<dbReference type="SUPFAM" id="SSF51905">
    <property type="entry name" value="FAD/NAD(P)-binding domain"/>
    <property type="match status" value="1"/>
</dbReference>
<dbReference type="Gene3D" id="3.50.50.60">
    <property type="entry name" value="FAD/NAD(P)-binding domain"/>
    <property type="match status" value="3"/>
</dbReference>
<evidence type="ECO:0000313" key="18">
    <source>
        <dbReference type="EMBL" id="KAK7042261.1"/>
    </source>
</evidence>
<comment type="caution">
    <text evidence="18">The sequence shown here is derived from an EMBL/GenBank/DDBJ whole genome shotgun (WGS) entry which is preliminary data.</text>
</comment>
<evidence type="ECO:0000256" key="11">
    <source>
        <dbReference type="ARBA" id="ARBA00049645"/>
    </source>
</evidence>
<dbReference type="InterPro" id="IPR000172">
    <property type="entry name" value="GMC_OxRdtase_N"/>
</dbReference>
<gene>
    <name evidence="18" type="ORF">R3P38DRAFT_311620</name>
</gene>
<dbReference type="Pfam" id="PF00890">
    <property type="entry name" value="FAD_binding_2"/>
    <property type="match status" value="1"/>
</dbReference>
<evidence type="ECO:0000256" key="1">
    <source>
        <dbReference type="ARBA" id="ARBA00001974"/>
    </source>
</evidence>
<keyword evidence="6" id="KW-0443">Lipid metabolism</keyword>
<dbReference type="InterPro" id="IPR007867">
    <property type="entry name" value="GMC_OxRtase_C"/>
</dbReference>
<dbReference type="InterPro" id="IPR052542">
    <property type="entry name" value="Cholesterol_Oxidase"/>
</dbReference>
<dbReference type="InterPro" id="IPR036188">
    <property type="entry name" value="FAD/NAD-bd_sf"/>
</dbReference>